<dbReference type="Gene3D" id="1.10.3290.10">
    <property type="entry name" value="Fido-like domain"/>
    <property type="match status" value="1"/>
</dbReference>
<dbReference type="PANTHER" id="PTHR13504">
    <property type="entry name" value="FIDO DOMAIN-CONTAINING PROTEIN DDB_G0283145"/>
    <property type="match status" value="1"/>
</dbReference>
<dbReference type="InterPro" id="IPR036390">
    <property type="entry name" value="WH_DNA-bd_sf"/>
</dbReference>
<feature type="active site" evidence="1">
    <location>
        <position position="264"/>
    </location>
</feature>
<dbReference type="Proteomes" id="UP000030554">
    <property type="component" value="Unassembled WGS sequence"/>
</dbReference>
<protein>
    <submittedName>
        <fullName evidence="4">Fic family protein</fullName>
    </submittedName>
</protein>
<name>A0A0A3A1Z4_9PAST</name>
<proteinExistence type="predicted"/>
<accession>A0A0A3A1Z4</accession>
<gene>
    <name evidence="4" type="ORF">IO48_02495</name>
</gene>
<sequence>MKVSKPKPFYELMQIGIKPEYFQHKAIDEKGRYLHWDEIKRRHPKDAEDVWLAIKMSRAMQRSSLKIGNIEFSYSVPNSLQAVLHFIDKMTAGTVGTSNFEGLTQADQSRFLLRSLVAEEAITSAQLEGAATTRKVAKEMLESERKPRTKDEMMILNNFHLMKEAISLKDEPLSIEVILELHRIATYQAIENNAVSGQFRQDNETYITDYNGETVHQPPLYQNLPALMQEFCDFANTNHNGEQAIFIHPVIKAIMLHFLIGYIHPFGDGNGRTARALFYWFMLKSGYWLFEYISISRLLKQAPVKYARSYLYVETDEMDVTYFLYYQTEIIKRAINDLEKYINDKQNKFIAFSSAIANYIVNPKHKLNDRQIRILQQAVKENGAIFTAKEISNKFDIAENTARADLNGLYKLKLLGQIRNGKAISYIAPNDLLVRLRG</sequence>
<evidence type="ECO:0000256" key="1">
    <source>
        <dbReference type="PIRSR" id="PIRSR640198-1"/>
    </source>
</evidence>
<organism evidence="4 5">
    <name type="scientific">Gallibacterium anatis 4895</name>
    <dbReference type="NCBI Taxonomy" id="1396510"/>
    <lineage>
        <taxon>Bacteria</taxon>
        <taxon>Pseudomonadati</taxon>
        <taxon>Pseudomonadota</taxon>
        <taxon>Gammaproteobacteria</taxon>
        <taxon>Pasteurellales</taxon>
        <taxon>Pasteurellaceae</taxon>
        <taxon>Gallibacterium</taxon>
    </lineage>
</organism>
<dbReference type="InterPro" id="IPR003812">
    <property type="entry name" value="Fido"/>
</dbReference>
<dbReference type="RefSeq" id="WP_039162741.1">
    <property type="nucleotide sequence ID" value="NZ_JPJQ01000009.1"/>
</dbReference>
<dbReference type="PANTHER" id="PTHR13504:SF38">
    <property type="entry name" value="FIDO DOMAIN-CONTAINING PROTEIN"/>
    <property type="match status" value="1"/>
</dbReference>
<evidence type="ECO:0000259" key="3">
    <source>
        <dbReference type="PROSITE" id="PS51459"/>
    </source>
</evidence>
<feature type="domain" description="Fido" evidence="3">
    <location>
        <begin position="173"/>
        <end position="326"/>
    </location>
</feature>
<evidence type="ECO:0000313" key="5">
    <source>
        <dbReference type="Proteomes" id="UP000030554"/>
    </source>
</evidence>
<dbReference type="Pfam" id="PF02661">
    <property type="entry name" value="Fic"/>
    <property type="match status" value="1"/>
</dbReference>
<dbReference type="InterPro" id="IPR040198">
    <property type="entry name" value="Fido_containing"/>
</dbReference>
<dbReference type="GO" id="GO:0005524">
    <property type="term" value="F:ATP binding"/>
    <property type="evidence" value="ECO:0007669"/>
    <property type="project" value="UniProtKB-KW"/>
</dbReference>
<dbReference type="EMBL" id="JPJQ01000009">
    <property type="protein sequence ID" value="KGQ63383.1"/>
    <property type="molecule type" value="Genomic_DNA"/>
</dbReference>
<evidence type="ECO:0000256" key="2">
    <source>
        <dbReference type="PIRSR" id="PIRSR640198-2"/>
    </source>
</evidence>
<dbReference type="SUPFAM" id="SSF140931">
    <property type="entry name" value="Fic-like"/>
    <property type="match status" value="1"/>
</dbReference>
<comment type="caution">
    <text evidence="4">The sequence shown here is derived from an EMBL/GenBank/DDBJ whole genome shotgun (WGS) entry which is preliminary data.</text>
</comment>
<evidence type="ECO:0000313" key="4">
    <source>
        <dbReference type="EMBL" id="KGQ63383.1"/>
    </source>
</evidence>
<keyword evidence="2" id="KW-0547">Nucleotide-binding</keyword>
<dbReference type="InterPro" id="IPR036597">
    <property type="entry name" value="Fido-like_dom_sf"/>
</dbReference>
<reference evidence="4 5" key="1">
    <citation type="submission" date="2014-07" db="EMBL/GenBank/DDBJ databases">
        <title>Chaperone-usher fimbriae in a diverse selection of Gallibacterium genomes.</title>
        <authorList>
            <person name="Kudirkiene E."/>
            <person name="Bager R.J."/>
            <person name="Johnson T.J."/>
            <person name="Bojesen A.M."/>
        </authorList>
    </citation>
    <scope>NUCLEOTIDE SEQUENCE [LARGE SCALE GENOMIC DNA]</scope>
    <source>
        <strain evidence="4 5">4895</strain>
    </source>
</reference>
<keyword evidence="2" id="KW-0067">ATP-binding</keyword>
<dbReference type="SUPFAM" id="SSF46785">
    <property type="entry name" value="Winged helix' DNA-binding domain"/>
    <property type="match status" value="1"/>
</dbReference>
<feature type="binding site" evidence="2">
    <location>
        <begin position="268"/>
        <end position="275"/>
    </location>
    <ligand>
        <name>ATP</name>
        <dbReference type="ChEBI" id="CHEBI:30616"/>
    </ligand>
</feature>
<dbReference type="AlphaFoldDB" id="A0A0A3A1Z4"/>
<dbReference type="PROSITE" id="PS51459">
    <property type="entry name" value="FIDO"/>
    <property type="match status" value="1"/>
</dbReference>